<dbReference type="SUPFAM" id="SSF81301">
    <property type="entry name" value="Nucleotidyltransferase"/>
    <property type="match status" value="1"/>
</dbReference>
<dbReference type="STRING" id="408657.SAMN04487995_0750"/>
<dbReference type="GO" id="GO:0016779">
    <property type="term" value="F:nucleotidyltransferase activity"/>
    <property type="evidence" value="ECO:0007669"/>
    <property type="project" value="UniProtKB-KW"/>
</dbReference>
<dbReference type="Pfam" id="PF04439">
    <property type="entry name" value="Adenyl_transf"/>
    <property type="match status" value="1"/>
</dbReference>
<evidence type="ECO:0000313" key="2">
    <source>
        <dbReference type="Proteomes" id="UP000199532"/>
    </source>
</evidence>
<dbReference type="Gene3D" id="3.30.460.10">
    <property type="entry name" value="Beta Polymerase, domain 2"/>
    <property type="match status" value="1"/>
</dbReference>
<dbReference type="OrthoDB" id="7375008at2"/>
<gene>
    <name evidence="1" type="ORF">SAMN04487995_0750</name>
</gene>
<proteinExistence type="predicted"/>
<dbReference type="AlphaFoldDB" id="A0A1H6QYH2"/>
<protein>
    <submittedName>
        <fullName evidence="1">Streptomycin adenylyltransferase</fullName>
    </submittedName>
</protein>
<sequence length="258" mass="29943">MIPVHFQYFVNNLVNILQQDQEYMALAAGGSWIDKQIDRFSDIDLVIVHRTPQLSVLQRKTLAESAGDLLSAFTGDHVGEPRLLICLYDNPLIHVDLKFVYERDMTDRVEDPVILWDPENILKNVISTTKASFPHPDFQWIEDRFWVWIHYAAAKIGRGELFEVLTFISFLQQTVLGPLALMSHGHLPKGVRKLEMILPEKDLEAMIRTTTVYNRQNCLDSINSAVTYYQHLRKSVMTDDVEYRTKAELRVLKYLHEI</sequence>
<evidence type="ECO:0000313" key="1">
    <source>
        <dbReference type="EMBL" id="SEI44012.1"/>
    </source>
</evidence>
<dbReference type="EMBL" id="FNXY01000001">
    <property type="protein sequence ID" value="SEI44012.1"/>
    <property type="molecule type" value="Genomic_DNA"/>
</dbReference>
<name>A0A1H6QYH2_9BACT</name>
<dbReference type="Proteomes" id="UP000199532">
    <property type="component" value="Unassembled WGS sequence"/>
</dbReference>
<dbReference type="RefSeq" id="WP_090332027.1">
    <property type="nucleotide sequence ID" value="NZ_FNXY01000001.1"/>
</dbReference>
<organism evidence="1 2">
    <name type="scientific">Dyadobacter koreensis</name>
    <dbReference type="NCBI Taxonomy" id="408657"/>
    <lineage>
        <taxon>Bacteria</taxon>
        <taxon>Pseudomonadati</taxon>
        <taxon>Bacteroidota</taxon>
        <taxon>Cytophagia</taxon>
        <taxon>Cytophagales</taxon>
        <taxon>Spirosomataceae</taxon>
        <taxon>Dyadobacter</taxon>
    </lineage>
</organism>
<reference evidence="1 2" key="1">
    <citation type="submission" date="2016-10" db="EMBL/GenBank/DDBJ databases">
        <authorList>
            <person name="de Groot N.N."/>
        </authorList>
    </citation>
    <scope>NUCLEOTIDE SEQUENCE [LARGE SCALE GENOMIC DNA]</scope>
    <source>
        <strain evidence="1 2">DSM 19938</strain>
    </source>
</reference>
<keyword evidence="2" id="KW-1185">Reference proteome</keyword>
<dbReference type="InterPro" id="IPR007530">
    <property type="entry name" value="Aminoglycoside_adenylylTfrase"/>
</dbReference>
<dbReference type="InterPro" id="IPR043519">
    <property type="entry name" value="NT_sf"/>
</dbReference>
<dbReference type="Gene3D" id="1.20.120.330">
    <property type="entry name" value="Nucleotidyltransferases domain 2"/>
    <property type="match status" value="1"/>
</dbReference>
<keyword evidence="1" id="KW-0808">Transferase</keyword>
<accession>A0A1H6QYH2</accession>
<keyword evidence="1" id="KW-0548">Nucleotidyltransferase</keyword>